<feature type="transmembrane region" description="Helical" evidence="5">
    <location>
        <begin position="12"/>
        <end position="36"/>
    </location>
</feature>
<dbReference type="PaxDb" id="1435377-SUSAZ_07905"/>
<feature type="transmembrane region" description="Helical" evidence="5">
    <location>
        <begin position="79"/>
        <end position="97"/>
    </location>
</feature>
<feature type="transmembrane region" description="Helical" evidence="5">
    <location>
        <begin position="377"/>
        <end position="397"/>
    </location>
</feature>
<feature type="transmembrane region" description="Helical" evidence="5">
    <location>
        <begin position="278"/>
        <end position="306"/>
    </location>
</feature>
<evidence type="ECO:0000313" key="10">
    <source>
        <dbReference type="Proteomes" id="UP000065473"/>
    </source>
</evidence>
<evidence type="ECO:0000313" key="7">
    <source>
        <dbReference type="EMBL" id="ALU30195.1"/>
    </source>
</evidence>
<dbReference type="PANTHER" id="PTHR23501">
    <property type="entry name" value="MAJOR FACILITATOR SUPERFAMILY"/>
    <property type="match status" value="1"/>
</dbReference>
<dbReference type="InterPro" id="IPR011701">
    <property type="entry name" value="MFS"/>
</dbReference>
<keyword evidence="3 5" id="KW-1133">Transmembrane helix</keyword>
<dbReference type="Proteomes" id="UP000060043">
    <property type="component" value="Chromosome"/>
</dbReference>
<keyword evidence="4 5" id="KW-0472">Membrane</keyword>
<feature type="transmembrane region" description="Helical" evidence="5">
    <location>
        <begin position="143"/>
        <end position="165"/>
    </location>
</feature>
<evidence type="ECO:0000256" key="3">
    <source>
        <dbReference type="ARBA" id="ARBA00022989"/>
    </source>
</evidence>
<dbReference type="AlphaFoldDB" id="A0A0U3FS95"/>
<feature type="transmembrane region" description="Helical" evidence="5">
    <location>
        <begin position="201"/>
        <end position="226"/>
    </location>
</feature>
<name>A0A0U3FS95_9CREN</name>
<evidence type="ECO:0000313" key="9">
    <source>
        <dbReference type="Proteomes" id="UP000060043"/>
    </source>
</evidence>
<reference evidence="9 10" key="1">
    <citation type="submission" date="2015-12" db="EMBL/GenBank/DDBJ databases">
        <title>A stable core within a dynamic pangenome in Sulfolobus acidocaldarius.</title>
        <authorList>
            <person name="Anderson R."/>
            <person name="Kouris A."/>
            <person name="Seward C."/>
            <person name="Campbell K."/>
            <person name="Whitaker R."/>
        </authorList>
    </citation>
    <scope>NUCLEOTIDE SEQUENCE [LARGE SCALE GENOMIC DNA]</scope>
    <source>
        <strain evidence="7 10">GG12-C01-09</strain>
        <strain evidence="8 9">NG05B_CO5_07</strain>
    </source>
</reference>
<dbReference type="GO" id="GO:0005886">
    <property type="term" value="C:plasma membrane"/>
    <property type="evidence" value="ECO:0007669"/>
    <property type="project" value="TreeGrafter"/>
</dbReference>
<dbReference type="Pfam" id="PF07690">
    <property type="entry name" value="MFS_1"/>
    <property type="match status" value="2"/>
</dbReference>
<dbReference type="EMBL" id="CP013694">
    <property type="protein sequence ID" value="ALU30195.1"/>
    <property type="molecule type" value="Genomic_DNA"/>
</dbReference>
<dbReference type="Gene3D" id="1.20.1250.20">
    <property type="entry name" value="MFS general substrate transporter like domains"/>
    <property type="match status" value="1"/>
</dbReference>
<evidence type="ECO:0000256" key="5">
    <source>
        <dbReference type="SAM" id="Phobius"/>
    </source>
</evidence>
<feature type="transmembrane region" description="Helical" evidence="5">
    <location>
        <begin position="109"/>
        <end position="131"/>
    </location>
</feature>
<dbReference type="RefSeq" id="WP_011278481.1">
    <property type="nucleotide sequence ID" value="NZ_BHWZ01000004.1"/>
</dbReference>
<feature type="transmembrane region" description="Helical" evidence="5">
    <location>
        <begin position="512"/>
        <end position="530"/>
    </location>
</feature>
<organism evidence="7 10">
    <name type="scientific">Sulfolobus acidocaldarius</name>
    <dbReference type="NCBI Taxonomy" id="2285"/>
    <lineage>
        <taxon>Archaea</taxon>
        <taxon>Thermoproteota</taxon>
        <taxon>Thermoprotei</taxon>
        <taxon>Sulfolobales</taxon>
        <taxon>Sulfolobaceae</taxon>
        <taxon>Sulfolobus</taxon>
    </lineage>
</organism>
<feature type="transmembrane region" description="Helical" evidence="5">
    <location>
        <begin position="349"/>
        <end position="365"/>
    </location>
</feature>
<sequence>MEKKWIALTNTSIGIFLAFANYNMIILALPTIFSSLNFNPTSPGALDYLLWVILGYMIVTSSLVVTMGRISDMKGRARLYMIGFLIFSISSGLLASVVSPGAEGIMEIILLRIVQGIGGGFLMVNSAAVLTDYFPKSELGKALGLNQVSGLVGNVVGLILGGILATVNWRYIFIFDLVVGIAGTLWSYRSLKDAQKPISQSLDVIGTTLFGVGITVLLVSVTYGITPYGNQELGWGNPFVIAGIVSSLVLIGVFLFIESRIKNPMFDLSLFKIRDFSIGNFTNFVVSLTRQGILLVLLVLLQGIWLPLHGVAYADTPFWAGIYLIPNVLGFAVFGPISGILSDKYGSKLFTSLGLFLSAIGFFLLSELPYNFDPWEFFVITFIMGAGMGLFSSPNMADIMASAPVEKRGIASGMRASLQNTGSALSVGVYFSVIITGMAGSLDNSLSSALLAHGINLSINIPASVAIFSALLGYDPLASVTSNLSPSLAHVIDSPQFFVSAIAPSFMSAFRLMLYISTALLILSGILSLIRKGVRVGTVGSNIKRTQETEEVTSE</sequence>
<evidence type="ECO:0000256" key="4">
    <source>
        <dbReference type="ARBA" id="ARBA00023136"/>
    </source>
</evidence>
<feature type="transmembrane region" description="Helical" evidence="5">
    <location>
        <begin position="238"/>
        <end position="257"/>
    </location>
</feature>
<dbReference type="PROSITE" id="PS50850">
    <property type="entry name" value="MFS"/>
    <property type="match status" value="1"/>
</dbReference>
<dbReference type="SUPFAM" id="SSF103473">
    <property type="entry name" value="MFS general substrate transporter"/>
    <property type="match status" value="2"/>
</dbReference>
<dbReference type="InterPro" id="IPR020846">
    <property type="entry name" value="MFS_dom"/>
</dbReference>
<dbReference type="Gene3D" id="1.20.1720.10">
    <property type="entry name" value="Multidrug resistance protein D"/>
    <property type="match status" value="1"/>
</dbReference>
<comment type="subcellular location">
    <subcellularLocation>
        <location evidence="1">Membrane</location>
        <topology evidence="1">Multi-pass membrane protein</topology>
    </subcellularLocation>
</comment>
<dbReference type="EMBL" id="CP013695">
    <property type="protein sequence ID" value="ALU30910.1"/>
    <property type="molecule type" value="Genomic_DNA"/>
</dbReference>
<protein>
    <submittedName>
        <fullName evidence="7">MFS transporter</fullName>
    </submittedName>
</protein>
<dbReference type="GO" id="GO:0022857">
    <property type="term" value="F:transmembrane transporter activity"/>
    <property type="evidence" value="ECO:0007669"/>
    <property type="project" value="InterPro"/>
</dbReference>
<dbReference type="CDD" id="cd17321">
    <property type="entry name" value="MFS_MMR_MDR_like"/>
    <property type="match status" value="1"/>
</dbReference>
<feature type="transmembrane region" description="Helical" evidence="5">
    <location>
        <begin position="48"/>
        <end position="67"/>
    </location>
</feature>
<accession>A0A0U3FS95</accession>
<evidence type="ECO:0000259" key="6">
    <source>
        <dbReference type="PROSITE" id="PS50850"/>
    </source>
</evidence>
<dbReference type="PANTHER" id="PTHR23501:SF5">
    <property type="entry name" value="TRANSPORT PROTEIN"/>
    <property type="match status" value="1"/>
</dbReference>
<dbReference type="Proteomes" id="UP000065473">
    <property type="component" value="Chromosome"/>
</dbReference>
<feature type="transmembrane region" description="Helical" evidence="5">
    <location>
        <begin position="318"/>
        <end position="337"/>
    </location>
</feature>
<feature type="domain" description="Major facilitator superfamily (MFS) profile" evidence="6">
    <location>
        <begin position="7"/>
        <end position="481"/>
    </location>
</feature>
<feature type="transmembrane region" description="Helical" evidence="5">
    <location>
        <begin position="171"/>
        <end position="189"/>
    </location>
</feature>
<dbReference type="InterPro" id="IPR036259">
    <property type="entry name" value="MFS_trans_sf"/>
</dbReference>
<evidence type="ECO:0000256" key="2">
    <source>
        <dbReference type="ARBA" id="ARBA00022692"/>
    </source>
</evidence>
<evidence type="ECO:0000256" key="1">
    <source>
        <dbReference type="ARBA" id="ARBA00004141"/>
    </source>
</evidence>
<dbReference type="OrthoDB" id="117970at2157"/>
<gene>
    <name evidence="7" type="ORF">ATY89_09775</name>
    <name evidence="8" type="ORF">ATZ20_01330</name>
</gene>
<dbReference type="OMA" id="MFINGWN"/>
<keyword evidence="2 5" id="KW-0812">Transmembrane</keyword>
<dbReference type="GeneID" id="14552160"/>
<proteinExistence type="predicted"/>
<feature type="transmembrane region" description="Helical" evidence="5">
    <location>
        <begin position="418"/>
        <end position="439"/>
    </location>
</feature>
<evidence type="ECO:0000313" key="8">
    <source>
        <dbReference type="EMBL" id="ALU30910.1"/>
    </source>
</evidence>